<feature type="transmembrane region" description="Helical" evidence="6">
    <location>
        <begin position="39"/>
        <end position="59"/>
    </location>
</feature>
<dbReference type="AlphaFoldDB" id="A0A0S4J2T0"/>
<dbReference type="InterPro" id="IPR011701">
    <property type="entry name" value="MFS"/>
</dbReference>
<reference evidence="8" key="1">
    <citation type="submission" date="2015-09" db="EMBL/GenBank/DDBJ databases">
        <authorList>
            <consortium name="Pathogen Informatics"/>
        </authorList>
    </citation>
    <scope>NUCLEOTIDE SEQUENCE [LARGE SCALE GENOMIC DNA]</scope>
    <source>
        <strain evidence="8">Lake Konstanz</strain>
    </source>
</reference>
<dbReference type="InterPro" id="IPR049680">
    <property type="entry name" value="FLVCR1-2_SLC49-like"/>
</dbReference>
<evidence type="ECO:0000256" key="2">
    <source>
        <dbReference type="ARBA" id="ARBA00022692"/>
    </source>
</evidence>
<feature type="transmembrane region" description="Helical" evidence="6">
    <location>
        <begin position="108"/>
        <end position="128"/>
    </location>
</feature>
<dbReference type="GO" id="GO:0022857">
    <property type="term" value="F:transmembrane transporter activity"/>
    <property type="evidence" value="ECO:0007669"/>
    <property type="project" value="InterPro"/>
</dbReference>
<feature type="transmembrane region" description="Helical" evidence="6">
    <location>
        <begin position="134"/>
        <end position="156"/>
    </location>
</feature>
<accession>A0A0S4J2T0</accession>
<evidence type="ECO:0000256" key="5">
    <source>
        <dbReference type="SAM" id="MobiDB-lite"/>
    </source>
</evidence>
<feature type="transmembrane region" description="Helical" evidence="6">
    <location>
        <begin position="469"/>
        <end position="491"/>
    </location>
</feature>
<feature type="transmembrane region" description="Helical" evidence="6">
    <location>
        <begin position="204"/>
        <end position="223"/>
    </location>
</feature>
<evidence type="ECO:0000256" key="6">
    <source>
        <dbReference type="SAM" id="Phobius"/>
    </source>
</evidence>
<feature type="transmembrane region" description="Helical" evidence="6">
    <location>
        <begin position="362"/>
        <end position="382"/>
    </location>
</feature>
<sequence>MSSKSIVSENHLAINVGGTTTGVSSGGEGGAFRGDPWRFVVLGVYLVHSVSNAIQWITYSPIVDEVKVYYNVGSQAVDMLSLIYLIAYVAIVFVSCKVFEVSGLKRGLVVASAFNAAGAAIKLITVYGPRSINILYLSQILNSVTEVFLIATPPLVATEWFLSRERTVATALMTNALNLGIAVGMLMPTLFVGPNKQSAEDFETLYWVQFAICAAPFIGTLLTPSAPKYVPSLAAARKNLNNSPKHPRGDESPSQRRDDSDDEDNENRRHDNETAPILHASSQRSSSGGHNHSLGATGAVGSNPQSSFLSVFSTVRDSIFILKTHREFVLLCIVCGLQMGVVWAMATVLPQVMKPFGISEGQAGWMGFLNLISGVFAAPFAGSYVDRSKHYKPVLLVLMLVTLVCVCAIVLGFQQMERTTTEQQHQVVVMAMALGHGAVVRCGALSKHSLAAVLFGVELTFPHAESTTAPILAWAGSAISIALIQLFGVMLGDAPDAHVALSVLIVCALALAVSTLVMMFISSDLRRHAFELHQS</sequence>
<evidence type="ECO:0000256" key="1">
    <source>
        <dbReference type="ARBA" id="ARBA00004141"/>
    </source>
</evidence>
<feature type="transmembrane region" description="Helical" evidence="6">
    <location>
        <begin position="168"/>
        <end position="192"/>
    </location>
</feature>
<feature type="transmembrane region" description="Helical" evidence="6">
    <location>
        <begin position="497"/>
        <end position="521"/>
    </location>
</feature>
<dbReference type="VEuPathDB" id="TriTrypDB:BSAL_83465"/>
<organism evidence="7 8">
    <name type="scientific">Bodo saltans</name>
    <name type="common">Flagellated protozoan</name>
    <dbReference type="NCBI Taxonomy" id="75058"/>
    <lineage>
        <taxon>Eukaryota</taxon>
        <taxon>Discoba</taxon>
        <taxon>Euglenozoa</taxon>
        <taxon>Kinetoplastea</taxon>
        <taxon>Metakinetoplastina</taxon>
        <taxon>Eubodonida</taxon>
        <taxon>Bodonidae</taxon>
        <taxon>Bodo</taxon>
    </lineage>
</organism>
<dbReference type="PANTHER" id="PTHR10924:SF6">
    <property type="entry name" value="SOLUTE CARRIER FAMILY 49 MEMBER A3"/>
    <property type="match status" value="1"/>
</dbReference>
<dbReference type="GO" id="GO:0016020">
    <property type="term" value="C:membrane"/>
    <property type="evidence" value="ECO:0007669"/>
    <property type="project" value="UniProtKB-SubCell"/>
</dbReference>
<comment type="subcellular location">
    <subcellularLocation>
        <location evidence="1">Membrane</location>
        <topology evidence="1">Multi-pass membrane protein</topology>
    </subcellularLocation>
</comment>
<feature type="region of interest" description="Disordered" evidence="5">
    <location>
        <begin position="238"/>
        <end position="299"/>
    </location>
</feature>
<dbReference type="OrthoDB" id="422206at2759"/>
<dbReference type="SUPFAM" id="SSF103473">
    <property type="entry name" value="MFS general substrate transporter"/>
    <property type="match status" value="1"/>
</dbReference>
<feature type="compositionally biased region" description="Basic and acidic residues" evidence="5">
    <location>
        <begin position="247"/>
        <end position="259"/>
    </location>
</feature>
<feature type="compositionally biased region" description="Polar residues" evidence="5">
    <location>
        <begin position="280"/>
        <end position="290"/>
    </location>
</feature>
<feature type="transmembrane region" description="Helical" evidence="6">
    <location>
        <begin position="328"/>
        <end position="350"/>
    </location>
</feature>
<evidence type="ECO:0000256" key="3">
    <source>
        <dbReference type="ARBA" id="ARBA00022989"/>
    </source>
</evidence>
<keyword evidence="3 6" id="KW-1133">Transmembrane helix</keyword>
<dbReference type="Proteomes" id="UP000051952">
    <property type="component" value="Unassembled WGS sequence"/>
</dbReference>
<dbReference type="Pfam" id="PF07690">
    <property type="entry name" value="MFS_1"/>
    <property type="match status" value="1"/>
</dbReference>
<dbReference type="Gene3D" id="1.20.1250.20">
    <property type="entry name" value="MFS general substrate transporter like domains"/>
    <property type="match status" value="1"/>
</dbReference>
<keyword evidence="4 6" id="KW-0472">Membrane</keyword>
<keyword evidence="2 6" id="KW-0812">Transmembrane</keyword>
<name>A0A0S4J2T0_BODSA</name>
<dbReference type="PANTHER" id="PTHR10924">
    <property type="entry name" value="MAJOR FACILITATOR SUPERFAMILY PROTEIN-RELATED"/>
    <property type="match status" value="1"/>
</dbReference>
<feature type="transmembrane region" description="Helical" evidence="6">
    <location>
        <begin position="79"/>
        <end position="96"/>
    </location>
</feature>
<dbReference type="InterPro" id="IPR036259">
    <property type="entry name" value="MFS_trans_sf"/>
</dbReference>
<evidence type="ECO:0000313" key="8">
    <source>
        <dbReference type="Proteomes" id="UP000051952"/>
    </source>
</evidence>
<dbReference type="OMA" id="GLCQNFM"/>
<keyword evidence="8" id="KW-1185">Reference proteome</keyword>
<protein>
    <submittedName>
        <fullName evidence="7">MFS transporter, putative</fullName>
    </submittedName>
</protein>
<feature type="transmembrane region" description="Helical" evidence="6">
    <location>
        <begin position="394"/>
        <end position="413"/>
    </location>
</feature>
<evidence type="ECO:0000256" key="4">
    <source>
        <dbReference type="ARBA" id="ARBA00023136"/>
    </source>
</evidence>
<gene>
    <name evidence="7" type="ORF">BSAL_83465</name>
</gene>
<proteinExistence type="predicted"/>
<evidence type="ECO:0000313" key="7">
    <source>
        <dbReference type="EMBL" id="CUG69700.1"/>
    </source>
</evidence>
<dbReference type="EMBL" id="CYKH01000935">
    <property type="protein sequence ID" value="CUG69700.1"/>
    <property type="molecule type" value="Genomic_DNA"/>
</dbReference>